<gene>
    <name evidence="1" type="ORF">ETAA1_62230</name>
</gene>
<keyword evidence="2" id="KW-1185">Reference proteome</keyword>
<dbReference type="EMBL" id="CP036273">
    <property type="protein sequence ID" value="QDU24209.1"/>
    <property type="molecule type" value="Genomic_DNA"/>
</dbReference>
<dbReference type="Proteomes" id="UP000319576">
    <property type="component" value="Chromosome"/>
</dbReference>
<protein>
    <recommendedName>
        <fullName evidence="3">TIGR03067 domain-containing protein</fullName>
    </recommendedName>
</protein>
<dbReference type="KEGG" id="uli:ETAA1_62230"/>
<proteinExistence type="predicted"/>
<dbReference type="OrthoDB" id="292826at2"/>
<dbReference type="InterPro" id="IPR017504">
    <property type="entry name" value="CHP03067_Planctomycetes"/>
</dbReference>
<dbReference type="NCBIfam" id="TIGR03067">
    <property type="entry name" value="Planc_TIGR03067"/>
    <property type="match status" value="1"/>
</dbReference>
<evidence type="ECO:0000313" key="1">
    <source>
        <dbReference type="EMBL" id="QDU24209.1"/>
    </source>
</evidence>
<sequence>MKRCMLGVVWLAVAGVGAADEPRAAEVRKAAGAKALETFTGTWEIVTVRPDGATKDARRLVFRKDGGYAAQDKDGKELWAGTFEIDPTASPKVWDHRSHDAKKTGTDVLGIYELDGDKLTVACVVGQWKGKEWAGKPRPKSVDPTGADVVLELKRVGPGK</sequence>
<evidence type="ECO:0000313" key="2">
    <source>
        <dbReference type="Proteomes" id="UP000319576"/>
    </source>
</evidence>
<organism evidence="1 2">
    <name type="scientific">Urbifossiella limnaea</name>
    <dbReference type="NCBI Taxonomy" id="2528023"/>
    <lineage>
        <taxon>Bacteria</taxon>
        <taxon>Pseudomonadati</taxon>
        <taxon>Planctomycetota</taxon>
        <taxon>Planctomycetia</taxon>
        <taxon>Gemmatales</taxon>
        <taxon>Gemmataceae</taxon>
        <taxon>Urbifossiella</taxon>
    </lineage>
</organism>
<name>A0A517Y390_9BACT</name>
<accession>A0A517Y390</accession>
<reference evidence="1 2" key="1">
    <citation type="submission" date="2019-02" db="EMBL/GenBank/DDBJ databases">
        <title>Deep-cultivation of Planctomycetes and their phenomic and genomic characterization uncovers novel biology.</title>
        <authorList>
            <person name="Wiegand S."/>
            <person name="Jogler M."/>
            <person name="Boedeker C."/>
            <person name="Pinto D."/>
            <person name="Vollmers J."/>
            <person name="Rivas-Marin E."/>
            <person name="Kohn T."/>
            <person name="Peeters S.H."/>
            <person name="Heuer A."/>
            <person name="Rast P."/>
            <person name="Oberbeckmann S."/>
            <person name="Bunk B."/>
            <person name="Jeske O."/>
            <person name="Meyerdierks A."/>
            <person name="Storesund J.E."/>
            <person name="Kallscheuer N."/>
            <person name="Luecker S."/>
            <person name="Lage O.M."/>
            <person name="Pohl T."/>
            <person name="Merkel B.J."/>
            <person name="Hornburger P."/>
            <person name="Mueller R.-W."/>
            <person name="Bruemmer F."/>
            <person name="Labrenz M."/>
            <person name="Spormann A.M."/>
            <person name="Op den Camp H."/>
            <person name="Overmann J."/>
            <person name="Amann R."/>
            <person name="Jetten M.S.M."/>
            <person name="Mascher T."/>
            <person name="Medema M.H."/>
            <person name="Devos D.P."/>
            <person name="Kaster A.-K."/>
            <person name="Ovreas L."/>
            <person name="Rohde M."/>
            <person name="Galperin M.Y."/>
            <person name="Jogler C."/>
        </authorList>
    </citation>
    <scope>NUCLEOTIDE SEQUENCE [LARGE SCALE GENOMIC DNA]</scope>
    <source>
        <strain evidence="1 2">ETA_A1</strain>
    </source>
</reference>
<evidence type="ECO:0008006" key="3">
    <source>
        <dbReference type="Google" id="ProtNLM"/>
    </source>
</evidence>
<dbReference type="AlphaFoldDB" id="A0A517Y390"/>
<dbReference type="RefSeq" id="WP_145244385.1">
    <property type="nucleotide sequence ID" value="NZ_CP036273.1"/>
</dbReference>